<dbReference type="PANTHER" id="PTHR33166">
    <property type="entry name" value="GAG_P30 DOMAIN-CONTAINING PROTEIN"/>
    <property type="match status" value="1"/>
</dbReference>
<dbReference type="Proteomes" id="UP000645828">
    <property type="component" value="Unassembled WGS sequence"/>
</dbReference>
<feature type="transmembrane region" description="Helical" evidence="2">
    <location>
        <begin position="146"/>
        <end position="165"/>
    </location>
</feature>
<proteinExistence type="predicted"/>
<feature type="transmembrane region" description="Helical" evidence="2">
    <location>
        <begin position="189"/>
        <end position="211"/>
    </location>
</feature>
<dbReference type="Gene3D" id="1.10.375.10">
    <property type="entry name" value="Human Immunodeficiency Virus Type 1 Capsid Protein"/>
    <property type="match status" value="1"/>
</dbReference>
<dbReference type="AlphaFoldDB" id="A0A811ZEE9"/>
<dbReference type="InterPro" id="IPR008919">
    <property type="entry name" value="Retrov_capsid_N"/>
</dbReference>
<evidence type="ECO:0000313" key="5">
    <source>
        <dbReference type="Proteomes" id="UP000645828"/>
    </source>
</evidence>
<evidence type="ECO:0000256" key="2">
    <source>
        <dbReference type="SAM" id="Phobius"/>
    </source>
</evidence>
<dbReference type="SUPFAM" id="SSF47943">
    <property type="entry name" value="Retrovirus capsid protein, N-terminal core domain"/>
    <property type="match status" value="1"/>
</dbReference>
<dbReference type="InterPro" id="IPR003036">
    <property type="entry name" value="Gag_P30"/>
</dbReference>
<keyword evidence="2" id="KW-0472">Membrane</keyword>
<keyword evidence="5" id="KW-1185">Reference proteome</keyword>
<reference evidence="4" key="1">
    <citation type="submission" date="2020-12" db="EMBL/GenBank/DDBJ databases">
        <authorList>
            <consortium name="Molecular Ecology Group"/>
        </authorList>
    </citation>
    <scope>NUCLEOTIDE SEQUENCE</scope>
    <source>
        <strain evidence="4">TBG_1078</strain>
    </source>
</reference>
<dbReference type="EMBL" id="CAJHUB010000763">
    <property type="protein sequence ID" value="CAD7687167.1"/>
    <property type="molecule type" value="Genomic_DNA"/>
</dbReference>
<feature type="region of interest" description="Disordered" evidence="1">
    <location>
        <begin position="91"/>
        <end position="116"/>
    </location>
</feature>
<accession>A0A811ZEE9</accession>
<organism evidence="4 5">
    <name type="scientific">Nyctereutes procyonoides</name>
    <name type="common">Raccoon dog</name>
    <name type="synonym">Canis procyonoides</name>
    <dbReference type="NCBI Taxonomy" id="34880"/>
    <lineage>
        <taxon>Eukaryota</taxon>
        <taxon>Metazoa</taxon>
        <taxon>Chordata</taxon>
        <taxon>Craniata</taxon>
        <taxon>Vertebrata</taxon>
        <taxon>Euteleostomi</taxon>
        <taxon>Mammalia</taxon>
        <taxon>Eutheria</taxon>
        <taxon>Laurasiatheria</taxon>
        <taxon>Carnivora</taxon>
        <taxon>Caniformia</taxon>
        <taxon>Canidae</taxon>
        <taxon>Nyctereutes</taxon>
    </lineage>
</organism>
<dbReference type="GO" id="GO:0019068">
    <property type="term" value="P:virion assembly"/>
    <property type="evidence" value="ECO:0007669"/>
    <property type="project" value="InterPro"/>
</dbReference>
<dbReference type="Pfam" id="PF02093">
    <property type="entry name" value="Gag_p30"/>
    <property type="match status" value="1"/>
</dbReference>
<evidence type="ECO:0000256" key="1">
    <source>
        <dbReference type="SAM" id="MobiDB-lite"/>
    </source>
</evidence>
<dbReference type="InterPro" id="IPR050462">
    <property type="entry name" value="Retroviral_Gag-Pol_poly"/>
</dbReference>
<keyword evidence="2" id="KW-1133">Transmembrane helix</keyword>
<evidence type="ECO:0000313" key="4">
    <source>
        <dbReference type="EMBL" id="CAD7687167.1"/>
    </source>
</evidence>
<comment type="caution">
    <text evidence="4">The sequence shown here is derived from an EMBL/GenBank/DDBJ whole genome shotgun (WGS) entry which is preliminary data.</text>
</comment>
<keyword evidence="2" id="KW-0812">Transmembrane</keyword>
<feature type="domain" description="Core shell protein Gag P30" evidence="3">
    <location>
        <begin position="5"/>
        <end position="89"/>
    </location>
</feature>
<protein>
    <submittedName>
        <fullName evidence="4">(raccoon dog) hypothetical protein</fullName>
    </submittedName>
</protein>
<sequence length="214" mass="24477">MATLVLFTTKERERIQVEAGKSVLVEDRQPTQNPDLINAAFPLSRPTWDHNSAEGKERLRAHHQTLMAGLQAATRKPTDLAKVDDVRQVTGTPETWPRSCWPQPWTTHRKDRGTSRSWPQGQISLHLINHNFWDNVNSYLKTPKTLWWYLGLEFSVGSPSILSLADLNYISLQGPHHCDVLPSNPSTDLLFQVFLWLTGMILQYFASHFLARLP</sequence>
<name>A0A811ZEE9_NYCPR</name>
<gene>
    <name evidence="4" type="ORF">NYPRO_LOCUS19960</name>
</gene>
<evidence type="ECO:0000259" key="3">
    <source>
        <dbReference type="Pfam" id="PF02093"/>
    </source>
</evidence>